<dbReference type="Proteomes" id="UP001312865">
    <property type="component" value="Unassembled WGS sequence"/>
</dbReference>
<dbReference type="PROSITE" id="PS50885">
    <property type="entry name" value="HAMP"/>
    <property type="match status" value="1"/>
</dbReference>
<feature type="domain" description="Histidine kinase" evidence="15">
    <location>
        <begin position="245"/>
        <end position="460"/>
    </location>
</feature>
<evidence type="ECO:0000256" key="14">
    <source>
        <dbReference type="SAM" id="Phobius"/>
    </source>
</evidence>
<keyword evidence="10" id="KW-0067">ATP-binding</keyword>
<dbReference type="InterPro" id="IPR003594">
    <property type="entry name" value="HATPase_dom"/>
</dbReference>
<keyword evidence="9 17" id="KW-0418">Kinase</keyword>
<dbReference type="Pfam" id="PF00672">
    <property type="entry name" value="HAMP"/>
    <property type="match status" value="1"/>
</dbReference>
<keyword evidence="5" id="KW-0597">Phosphoprotein</keyword>
<dbReference type="InterPro" id="IPR050398">
    <property type="entry name" value="HssS/ArlS-like"/>
</dbReference>
<dbReference type="CDD" id="cd00075">
    <property type="entry name" value="HATPase"/>
    <property type="match status" value="1"/>
</dbReference>
<keyword evidence="11 14" id="KW-1133">Transmembrane helix</keyword>
<proteinExistence type="predicted"/>
<keyword evidence="4" id="KW-1003">Cell membrane</keyword>
<organism evidence="17 18">
    <name type="scientific">Bacillus spongiae</name>
    <dbReference type="NCBI Taxonomy" id="2683610"/>
    <lineage>
        <taxon>Bacteria</taxon>
        <taxon>Bacillati</taxon>
        <taxon>Bacillota</taxon>
        <taxon>Bacilli</taxon>
        <taxon>Bacillales</taxon>
        <taxon>Bacillaceae</taxon>
        <taxon>Bacillus</taxon>
    </lineage>
</organism>
<evidence type="ECO:0000256" key="6">
    <source>
        <dbReference type="ARBA" id="ARBA00022679"/>
    </source>
</evidence>
<dbReference type="Gene3D" id="6.10.340.10">
    <property type="match status" value="1"/>
</dbReference>
<dbReference type="SMART" id="SM00388">
    <property type="entry name" value="HisKA"/>
    <property type="match status" value="1"/>
</dbReference>
<dbReference type="PRINTS" id="PR00344">
    <property type="entry name" value="BCTRLSENSOR"/>
</dbReference>
<dbReference type="SMART" id="SM00387">
    <property type="entry name" value="HATPase_c"/>
    <property type="match status" value="1"/>
</dbReference>
<evidence type="ECO:0000256" key="7">
    <source>
        <dbReference type="ARBA" id="ARBA00022692"/>
    </source>
</evidence>
<evidence type="ECO:0000256" key="8">
    <source>
        <dbReference type="ARBA" id="ARBA00022741"/>
    </source>
</evidence>
<dbReference type="InterPro" id="IPR004358">
    <property type="entry name" value="Sig_transdc_His_kin-like_C"/>
</dbReference>
<evidence type="ECO:0000313" key="17">
    <source>
        <dbReference type="EMBL" id="MEI5906470.1"/>
    </source>
</evidence>
<evidence type="ECO:0000256" key="5">
    <source>
        <dbReference type="ARBA" id="ARBA00022553"/>
    </source>
</evidence>
<dbReference type="InterPro" id="IPR036890">
    <property type="entry name" value="HATPase_C_sf"/>
</dbReference>
<evidence type="ECO:0000256" key="1">
    <source>
        <dbReference type="ARBA" id="ARBA00000085"/>
    </source>
</evidence>
<dbReference type="SUPFAM" id="SSF55874">
    <property type="entry name" value="ATPase domain of HSP90 chaperone/DNA topoisomerase II/histidine kinase"/>
    <property type="match status" value="1"/>
</dbReference>
<keyword evidence="8" id="KW-0547">Nucleotide-binding</keyword>
<dbReference type="InterPro" id="IPR003660">
    <property type="entry name" value="HAMP_dom"/>
</dbReference>
<dbReference type="SMART" id="SM00304">
    <property type="entry name" value="HAMP"/>
    <property type="match status" value="1"/>
</dbReference>
<feature type="transmembrane region" description="Helical" evidence="14">
    <location>
        <begin position="163"/>
        <end position="184"/>
    </location>
</feature>
<dbReference type="PROSITE" id="PS50109">
    <property type="entry name" value="HIS_KIN"/>
    <property type="match status" value="1"/>
</dbReference>
<dbReference type="SUPFAM" id="SSF158472">
    <property type="entry name" value="HAMP domain-like"/>
    <property type="match status" value="1"/>
</dbReference>
<dbReference type="PANTHER" id="PTHR45528:SF1">
    <property type="entry name" value="SENSOR HISTIDINE KINASE CPXA"/>
    <property type="match status" value="1"/>
</dbReference>
<dbReference type="EC" id="2.7.13.3" evidence="3"/>
<evidence type="ECO:0000256" key="2">
    <source>
        <dbReference type="ARBA" id="ARBA00004651"/>
    </source>
</evidence>
<dbReference type="Pfam" id="PF02518">
    <property type="entry name" value="HATPase_c"/>
    <property type="match status" value="1"/>
</dbReference>
<comment type="subcellular location">
    <subcellularLocation>
        <location evidence="2">Cell membrane</location>
        <topology evidence="2">Multi-pass membrane protein</topology>
    </subcellularLocation>
</comment>
<dbReference type="CDD" id="cd06225">
    <property type="entry name" value="HAMP"/>
    <property type="match status" value="1"/>
</dbReference>
<evidence type="ECO:0000259" key="15">
    <source>
        <dbReference type="PROSITE" id="PS50109"/>
    </source>
</evidence>
<comment type="caution">
    <text evidence="17">The sequence shown here is derived from an EMBL/GenBank/DDBJ whole genome shotgun (WGS) entry which is preliminary data.</text>
</comment>
<dbReference type="Pfam" id="PF00512">
    <property type="entry name" value="HisKA"/>
    <property type="match status" value="1"/>
</dbReference>
<accession>A0ABU8HB32</accession>
<evidence type="ECO:0000256" key="10">
    <source>
        <dbReference type="ARBA" id="ARBA00022840"/>
    </source>
</evidence>
<keyword evidence="6" id="KW-0808">Transferase</keyword>
<dbReference type="RefSeq" id="WP_336585902.1">
    <property type="nucleotide sequence ID" value="NZ_JBBAXC010000003.1"/>
</dbReference>
<keyword evidence="12" id="KW-0902">Two-component regulatory system</keyword>
<dbReference type="Gene3D" id="1.10.287.130">
    <property type="match status" value="1"/>
</dbReference>
<name>A0ABU8HB32_9BACI</name>
<evidence type="ECO:0000256" key="12">
    <source>
        <dbReference type="ARBA" id="ARBA00023012"/>
    </source>
</evidence>
<dbReference type="InterPro" id="IPR003661">
    <property type="entry name" value="HisK_dim/P_dom"/>
</dbReference>
<dbReference type="PANTHER" id="PTHR45528">
    <property type="entry name" value="SENSOR HISTIDINE KINASE CPXA"/>
    <property type="match status" value="1"/>
</dbReference>
<dbReference type="GO" id="GO:0016301">
    <property type="term" value="F:kinase activity"/>
    <property type="evidence" value="ECO:0007669"/>
    <property type="project" value="UniProtKB-KW"/>
</dbReference>
<reference evidence="17 18" key="1">
    <citation type="journal article" date="2018" name="J. Microbiol.">
        <title>Bacillus spongiae sp. nov., isolated from sponge of Jeju Island.</title>
        <authorList>
            <person name="Lee G.E."/>
            <person name="Im W.T."/>
            <person name="Park J.S."/>
        </authorList>
    </citation>
    <scope>NUCLEOTIDE SEQUENCE [LARGE SCALE GENOMIC DNA]</scope>
    <source>
        <strain evidence="17 18">135PIL107-10</strain>
    </source>
</reference>
<evidence type="ECO:0000313" key="18">
    <source>
        <dbReference type="Proteomes" id="UP001312865"/>
    </source>
</evidence>
<keyword evidence="13 14" id="KW-0472">Membrane</keyword>
<dbReference type="CDD" id="cd00082">
    <property type="entry name" value="HisKA"/>
    <property type="match status" value="1"/>
</dbReference>
<dbReference type="SUPFAM" id="SSF47384">
    <property type="entry name" value="Homodimeric domain of signal transducing histidine kinase"/>
    <property type="match status" value="1"/>
</dbReference>
<keyword evidence="18" id="KW-1185">Reference proteome</keyword>
<dbReference type="Gene3D" id="3.30.565.10">
    <property type="entry name" value="Histidine kinase-like ATPase, C-terminal domain"/>
    <property type="match status" value="1"/>
</dbReference>
<evidence type="ECO:0000256" key="11">
    <source>
        <dbReference type="ARBA" id="ARBA00022989"/>
    </source>
</evidence>
<keyword evidence="7 14" id="KW-0812">Transmembrane</keyword>
<comment type="catalytic activity">
    <reaction evidence="1">
        <text>ATP + protein L-histidine = ADP + protein N-phospho-L-histidine.</text>
        <dbReference type="EC" id="2.7.13.3"/>
    </reaction>
</comment>
<dbReference type="EMBL" id="JBBAXC010000003">
    <property type="protein sequence ID" value="MEI5906470.1"/>
    <property type="molecule type" value="Genomic_DNA"/>
</dbReference>
<sequence>MKSLAQKLWVSLCLFLLVTIIFAYFLSDYLYERLYVNNVEAELITLGEQIRKDYEGGVVPDSFIKNVEWLNSKTPYEVFAVRNPRELSACVPFDIDYEALIGPNERTELLANVTVTKVGFEERFGRTLVSVVVPLLDGDRLQGIIYLYFPLVNITELTSNITWYWLFGSFIFIFFVLFIGMKAVQVISRPIEEMKKAAEKVSEGNLSARVTVSSNDEIGQLAQSFNEMAEALQKEDQRNKNFLATVSHELRTPISYIKGYIEALQLNIISEEKRDDYMMIVQRESQRMEKIVGDLLELMKMETAQFSIEKLPLVLAEIIRQSLDNVKPAAEEKGLFVSVSLDEELIIFGDEGRIEQIFYNVFSNSLRHTVNGGISISLFAEGEFAYLVIEDTGSGIPEQDLPKVTERFFRVNKARSRKDGGSGLGLSIVKNLVMLHEGELKIQSRVGEGTKVTIIFPLFVDKSS</sequence>
<evidence type="ECO:0000256" key="3">
    <source>
        <dbReference type="ARBA" id="ARBA00012438"/>
    </source>
</evidence>
<evidence type="ECO:0000259" key="16">
    <source>
        <dbReference type="PROSITE" id="PS50885"/>
    </source>
</evidence>
<protein>
    <recommendedName>
        <fullName evidence="3">histidine kinase</fullName>
        <ecNumber evidence="3">2.7.13.3</ecNumber>
    </recommendedName>
</protein>
<dbReference type="InterPro" id="IPR005467">
    <property type="entry name" value="His_kinase_dom"/>
</dbReference>
<evidence type="ECO:0000256" key="9">
    <source>
        <dbReference type="ARBA" id="ARBA00022777"/>
    </source>
</evidence>
<dbReference type="InterPro" id="IPR036097">
    <property type="entry name" value="HisK_dim/P_sf"/>
</dbReference>
<gene>
    <name evidence="17" type="ORF">WAK64_05300</name>
</gene>
<evidence type="ECO:0000256" key="13">
    <source>
        <dbReference type="ARBA" id="ARBA00023136"/>
    </source>
</evidence>
<evidence type="ECO:0000256" key="4">
    <source>
        <dbReference type="ARBA" id="ARBA00022475"/>
    </source>
</evidence>
<feature type="domain" description="HAMP" evidence="16">
    <location>
        <begin position="185"/>
        <end position="237"/>
    </location>
</feature>